<feature type="compositionally biased region" description="Basic and acidic residues" evidence="1">
    <location>
        <begin position="1"/>
        <end position="17"/>
    </location>
</feature>
<feature type="region of interest" description="Disordered" evidence="1">
    <location>
        <begin position="1"/>
        <end position="24"/>
    </location>
</feature>
<comment type="caution">
    <text evidence="2">The sequence shown here is derived from an EMBL/GenBank/DDBJ whole genome shotgun (WGS) entry which is preliminary data.</text>
</comment>
<dbReference type="EMBL" id="VEVO01000012">
    <property type="protein sequence ID" value="KAF0034354.1"/>
    <property type="molecule type" value="Genomic_DNA"/>
</dbReference>
<proteinExistence type="predicted"/>
<evidence type="ECO:0000313" key="3">
    <source>
        <dbReference type="Proteomes" id="UP000438429"/>
    </source>
</evidence>
<name>A0A6A4STI8_SCOMX</name>
<accession>A0A6A4STI8</accession>
<evidence type="ECO:0000256" key="1">
    <source>
        <dbReference type="SAM" id="MobiDB-lite"/>
    </source>
</evidence>
<dbReference type="AlphaFoldDB" id="A0A6A4STI8"/>
<gene>
    <name evidence="2" type="ORF">F2P81_014420</name>
</gene>
<sequence>MKEPPASRRVNAKEKKNGKGPSGASVLACHFCSDELRRPTDHHRCNQRLISLLPEIITKTIWLLKSHVAAAMMPFVCSTYGARLHVAQKLERRDAILTTLRRDQRGPSLRVDRSCGGRTFAESRRRRLRSGSGHFVFWSRDEPWM</sequence>
<organism evidence="2 3">
    <name type="scientific">Scophthalmus maximus</name>
    <name type="common">Turbot</name>
    <name type="synonym">Psetta maxima</name>
    <dbReference type="NCBI Taxonomy" id="52904"/>
    <lineage>
        <taxon>Eukaryota</taxon>
        <taxon>Metazoa</taxon>
        <taxon>Chordata</taxon>
        <taxon>Craniata</taxon>
        <taxon>Vertebrata</taxon>
        <taxon>Euteleostomi</taxon>
        <taxon>Actinopterygii</taxon>
        <taxon>Neopterygii</taxon>
        <taxon>Teleostei</taxon>
        <taxon>Neoteleostei</taxon>
        <taxon>Acanthomorphata</taxon>
        <taxon>Carangaria</taxon>
        <taxon>Pleuronectiformes</taxon>
        <taxon>Pleuronectoidei</taxon>
        <taxon>Scophthalmidae</taxon>
        <taxon>Scophthalmus</taxon>
    </lineage>
</organism>
<reference evidence="2 3" key="1">
    <citation type="submission" date="2019-06" db="EMBL/GenBank/DDBJ databases">
        <title>Draft genomes of female and male turbot (Scophthalmus maximus).</title>
        <authorList>
            <person name="Xu H."/>
            <person name="Xu X.-W."/>
            <person name="Shao C."/>
            <person name="Chen S."/>
        </authorList>
    </citation>
    <scope>NUCLEOTIDE SEQUENCE [LARGE SCALE GENOMIC DNA]</scope>
    <source>
        <strain evidence="2">Ysfricsl-2016a</strain>
        <tissue evidence="2">Blood</tissue>
    </source>
</reference>
<evidence type="ECO:0000313" key="2">
    <source>
        <dbReference type="EMBL" id="KAF0034354.1"/>
    </source>
</evidence>
<protein>
    <submittedName>
        <fullName evidence="2">Uncharacterized protein</fullName>
    </submittedName>
</protein>
<dbReference type="Proteomes" id="UP000438429">
    <property type="component" value="Unassembled WGS sequence"/>
</dbReference>